<sequence length="151" mass="16146">MPAPIYFTFPDAPSASQAMDMLLELGYKARPVLRLDLARGDLTSALEIAQAYGGSPFDPREAVGETEAFASAYGLGDGFRVTAREAGDGLRLSAYGTEEGIRIPAHVVAEDLPEAYMHASPRSEGSYEETEGAGFDPSGDDYDRFPPGIHV</sequence>
<dbReference type="AlphaFoldDB" id="A0AA96RE47"/>
<keyword evidence="3" id="KW-1185">Reference proteome</keyword>
<organism evidence="2 3">
    <name type="scientific">Paenibacillus aurantius</name>
    <dbReference type="NCBI Taxonomy" id="2918900"/>
    <lineage>
        <taxon>Bacteria</taxon>
        <taxon>Bacillati</taxon>
        <taxon>Bacillota</taxon>
        <taxon>Bacilli</taxon>
        <taxon>Bacillales</taxon>
        <taxon>Paenibacillaceae</taxon>
        <taxon>Paenibacillus</taxon>
    </lineage>
</organism>
<evidence type="ECO:0000313" key="3">
    <source>
        <dbReference type="Proteomes" id="UP001305702"/>
    </source>
</evidence>
<dbReference type="RefSeq" id="WP_315605817.1">
    <property type="nucleotide sequence ID" value="NZ_CP130318.1"/>
</dbReference>
<gene>
    <name evidence="2" type="ORF">MJA45_02975</name>
</gene>
<dbReference type="KEGG" id="paun:MJA45_02975"/>
<dbReference type="Proteomes" id="UP001305702">
    <property type="component" value="Chromosome"/>
</dbReference>
<proteinExistence type="predicted"/>
<dbReference type="EMBL" id="CP130318">
    <property type="protein sequence ID" value="WNQ12040.1"/>
    <property type="molecule type" value="Genomic_DNA"/>
</dbReference>
<accession>A0AA96RE47</accession>
<feature type="region of interest" description="Disordered" evidence="1">
    <location>
        <begin position="119"/>
        <end position="151"/>
    </location>
</feature>
<protein>
    <submittedName>
        <fullName evidence="2">Uncharacterized protein</fullName>
    </submittedName>
</protein>
<evidence type="ECO:0000313" key="2">
    <source>
        <dbReference type="EMBL" id="WNQ12040.1"/>
    </source>
</evidence>
<evidence type="ECO:0000256" key="1">
    <source>
        <dbReference type="SAM" id="MobiDB-lite"/>
    </source>
</evidence>
<reference evidence="2 3" key="1">
    <citation type="submission" date="2022-02" db="EMBL/GenBank/DDBJ databases">
        <title>Paenibacillus sp. MBLB1776 Whole Genome Shotgun Sequencing.</title>
        <authorList>
            <person name="Hwang C.Y."/>
            <person name="Cho E.-S."/>
            <person name="Seo M.-J."/>
        </authorList>
    </citation>
    <scope>NUCLEOTIDE SEQUENCE [LARGE SCALE GENOMIC DNA]</scope>
    <source>
        <strain evidence="2 3">MBLB1776</strain>
    </source>
</reference>
<name>A0AA96RE47_9BACL</name>